<dbReference type="PANTHER" id="PTHR23076">
    <property type="entry name" value="METALLOPROTEASE M41 FTSH"/>
    <property type="match status" value="1"/>
</dbReference>
<dbReference type="Pfam" id="PF00004">
    <property type="entry name" value="AAA"/>
    <property type="match status" value="1"/>
</dbReference>
<keyword evidence="11" id="KW-1003">Cell membrane</keyword>
<dbReference type="EC" id="3.4.24.-" evidence="11"/>
<evidence type="ECO:0000259" key="14">
    <source>
        <dbReference type="SMART" id="SM00382"/>
    </source>
</evidence>
<keyword evidence="11" id="KW-1133">Transmembrane helix</keyword>
<dbReference type="EMBL" id="BRVS01000004">
    <property type="protein sequence ID" value="GLB66747.1"/>
    <property type="molecule type" value="Genomic_DNA"/>
</dbReference>
<dbReference type="InterPro" id="IPR003593">
    <property type="entry name" value="AAA+_ATPase"/>
</dbReference>
<comment type="subunit">
    <text evidence="11">Homohexamer.</text>
</comment>
<dbReference type="Proteomes" id="UP001209654">
    <property type="component" value="Unassembled WGS sequence"/>
</dbReference>
<dbReference type="InterPro" id="IPR003960">
    <property type="entry name" value="ATPase_AAA_CS"/>
</dbReference>
<comment type="cofactor">
    <cofactor evidence="11">
        <name>Zn(2+)</name>
        <dbReference type="ChEBI" id="CHEBI:29105"/>
    </cofactor>
    <text evidence="11">Binds 1 zinc ion per subunit.</text>
</comment>
<feature type="binding site" evidence="11">
    <location>
        <position position="429"/>
    </location>
    <ligand>
        <name>Zn(2+)</name>
        <dbReference type="ChEBI" id="CHEBI:29105"/>
        <note>catalytic</note>
    </ligand>
</feature>
<dbReference type="HAMAP" id="MF_01458">
    <property type="entry name" value="FtsH"/>
    <property type="match status" value="1"/>
</dbReference>
<comment type="caution">
    <text evidence="15">The sequence shown here is derived from an EMBL/GenBank/DDBJ whole genome shotgun (WGS) entry which is preliminary data.</text>
</comment>
<comment type="similarity">
    <text evidence="12">Belongs to the AAA ATPase family.</text>
</comment>
<reference evidence="15 16" key="1">
    <citation type="journal article" date="2023" name="Int. J. Syst. Evol. Microbiol.">
        <title>Arthrobacter mangrovi sp. nov., an actinobacterium isolated from the rhizosphere of a mangrove.</title>
        <authorList>
            <person name="Hamada M."/>
            <person name="Saitou S."/>
            <person name="Enomoto N."/>
            <person name="Nanri K."/>
            <person name="Hidaka K."/>
            <person name="Miura T."/>
            <person name="Tamura T."/>
        </authorList>
    </citation>
    <scope>NUCLEOTIDE SEQUENCE [LARGE SCALE GENOMIC DNA]</scope>
    <source>
        <strain evidence="15 16">NBRC 112813</strain>
    </source>
</reference>
<evidence type="ECO:0000313" key="15">
    <source>
        <dbReference type="EMBL" id="GLB66747.1"/>
    </source>
</evidence>
<dbReference type="GO" id="GO:0008237">
    <property type="term" value="F:metallopeptidase activity"/>
    <property type="evidence" value="ECO:0007669"/>
    <property type="project" value="UniProtKB-KW"/>
</dbReference>
<dbReference type="InterPro" id="IPR005936">
    <property type="entry name" value="FtsH"/>
</dbReference>
<organism evidence="15 16">
    <name type="scientific">Arthrobacter mangrovi</name>
    <dbReference type="NCBI Taxonomy" id="2966350"/>
    <lineage>
        <taxon>Bacteria</taxon>
        <taxon>Bacillati</taxon>
        <taxon>Actinomycetota</taxon>
        <taxon>Actinomycetes</taxon>
        <taxon>Micrococcales</taxon>
        <taxon>Micrococcaceae</taxon>
        <taxon>Arthrobacter</taxon>
    </lineage>
</organism>
<evidence type="ECO:0000256" key="3">
    <source>
        <dbReference type="ARBA" id="ARBA00022670"/>
    </source>
</evidence>
<evidence type="ECO:0000256" key="9">
    <source>
        <dbReference type="ARBA" id="ARBA00023049"/>
    </source>
</evidence>
<dbReference type="InterPro" id="IPR003959">
    <property type="entry name" value="ATPase_AAA_core"/>
</dbReference>
<keyword evidence="7 11" id="KW-0862">Zinc</keyword>
<evidence type="ECO:0000256" key="7">
    <source>
        <dbReference type="ARBA" id="ARBA00022833"/>
    </source>
</evidence>
<dbReference type="InterPro" id="IPR037219">
    <property type="entry name" value="Peptidase_M41-like"/>
</dbReference>
<dbReference type="Pfam" id="PF01434">
    <property type="entry name" value="Peptidase_M41"/>
    <property type="match status" value="1"/>
</dbReference>
<keyword evidence="10 11" id="KW-0472">Membrane</keyword>
<comment type="function">
    <text evidence="11">Acts as a processive, ATP-dependent zinc metallopeptidase for both cytoplasmic and membrane proteins. Plays a role in the quality control of integral membrane proteins.</text>
</comment>
<dbReference type="PROSITE" id="PS00674">
    <property type="entry name" value="AAA"/>
    <property type="match status" value="1"/>
</dbReference>
<feature type="active site" evidence="11">
    <location>
        <position position="430"/>
    </location>
</feature>
<dbReference type="Gene3D" id="1.20.58.760">
    <property type="entry name" value="Peptidase M41"/>
    <property type="match status" value="1"/>
</dbReference>
<proteinExistence type="inferred from homology"/>
<evidence type="ECO:0000313" key="16">
    <source>
        <dbReference type="Proteomes" id="UP001209654"/>
    </source>
</evidence>
<comment type="subcellular location">
    <subcellularLocation>
        <location evidence="11">Cell membrane</location>
        <topology evidence="11">Multi-pass membrane protein</topology>
        <orientation evidence="11">Cytoplasmic side</orientation>
    </subcellularLocation>
    <subcellularLocation>
        <location evidence="1">Membrane</location>
    </subcellularLocation>
</comment>
<dbReference type="Gene3D" id="3.40.50.300">
    <property type="entry name" value="P-loop containing nucleotide triphosphate hydrolases"/>
    <property type="match status" value="1"/>
</dbReference>
<dbReference type="Pfam" id="PF17862">
    <property type="entry name" value="AAA_lid_3"/>
    <property type="match status" value="1"/>
</dbReference>
<feature type="binding site" evidence="11">
    <location>
        <position position="433"/>
    </location>
    <ligand>
        <name>Zn(2+)</name>
        <dbReference type="ChEBI" id="CHEBI:29105"/>
        <note>catalytic</note>
    </ligand>
</feature>
<keyword evidence="8 11" id="KW-0067">ATP-binding</keyword>
<evidence type="ECO:0000256" key="2">
    <source>
        <dbReference type="ARBA" id="ARBA00010044"/>
    </source>
</evidence>
<keyword evidence="9 11" id="KW-0482">Metalloprotease</keyword>
<keyword evidence="4 11" id="KW-0479">Metal-binding</keyword>
<evidence type="ECO:0000256" key="4">
    <source>
        <dbReference type="ARBA" id="ARBA00022723"/>
    </source>
</evidence>
<feature type="binding site" evidence="11">
    <location>
        <begin position="207"/>
        <end position="214"/>
    </location>
    <ligand>
        <name>ATP</name>
        <dbReference type="ChEBI" id="CHEBI:30616"/>
    </ligand>
</feature>
<evidence type="ECO:0000256" key="13">
    <source>
        <dbReference type="SAM" id="MobiDB-lite"/>
    </source>
</evidence>
<dbReference type="SUPFAM" id="SSF52540">
    <property type="entry name" value="P-loop containing nucleoside triphosphate hydrolases"/>
    <property type="match status" value="1"/>
</dbReference>
<accession>A0ABQ5MRY7</accession>
<dbReference type="SMART" id="SM00382">
    <property type="entry name" value="AAA"/>
    <property type="match status" value="1"/>
</dbReference>
<evidence type="ECO:0000256" key="11">
    <source>
        <dbReference type="HAMAP-Rule" id="MF_01458"/>
    </source>
</evidence>
<dbReference type="InterPro" id="IPR041569">
    <property type="entry name" value="AAA_lid_3"/>
</dbReference>
<dbReference type="InterPro" id="IPR027417">
    <property type="entry name" value="P-loop_NTPase"/>
</dbReference>
<evidence type="ECO:0000256" key="6">
    <source>
        <dbReference type="ARBA" id="ARBA00022801"/>
    </source>
</evidence>
<feature type="transmembrane region" description="Helical" evidence="11">
    <location>
        <begin position="12"/>
        <end position="29"/>
    </location>
</feature>
<dbReference type="PANTHER" id="PTHR23076:SF97">
    <property type="entry name" value="ATP-DEPENDENT ZINC METALLOPROTEASE YME1L1"/>
    <property type="match status" value="1"/>
</dbReference>
<feature type="domain" description="AAA+ ATPase" evidence="14">
    <location>
        <begin position="199"/>
        <end position="338"/>
    </location>
</feature>
<evidence type="ECO:0000256" key="1">
    <source>
        <dbReference type="ARBA" id="ARBA00004370"/>
    </source>
</evidence>
<evidence type="ECO:0000256" key="8">
    <source>
        <dbReference type="ARBA" id="ARBA00022840"/>
    </source>
</evidence>
<feature type="compositionally biased region" description="Basic and acidic residues" evidence="13">
    <location>
        <begin position="635"/>
        <end position="648"/>
    </location>
</feature>
<feature type="transmembrane region" description="Helical" evidence="11">
    <location>
        <begin position="114"/>
        <end position="136"/>
    </location>
</feature>
<comment type="similarity">
    <text evidence="2 11">In the C-terminal section; belongs to the peptidase M41 family.</text>
</comment>
<feature type="compositionally biased region" description="Gly residues" evidence="13">
    <location>
        <begin position="680"/>
        <end position="690"/>
    </location>
</feature>
<name>A0ABQ5MRY7_9MICC</name>
<dbReference type="Gene3D" id="1.10.8.60">
    <property type="match status" value="1"/>
</dbReference>
<keyword evidence="5 11" id="KW-0547">Nucleotide-binding</keyword>
<keyword evidence="3 11" id="KW-0645">Protease</keyword>
<evidence type="ECO:0000256" key="12">
    <source>
        <dbReference type="RuleBase" id="RU003651"/>
    </source>
</evidence>
<sequence>MKLKNIFKGPIIWIVLVLAILLIAVPNLAGPQSERVDTSVGLQLLRENKAEQARINDGAQSVELTLRDDFVQDDVNKGRSITFFYSTDRGPDIVQAINASKVDTFTDQPVENNWFMSFISLILPILIIGLIFWFLLSRMQGGGSKVMQFGKSKAKLISKDMPQVTFADVAGADEAVEELHEIKEFLQEPGKFQALGAKIPKGVLLYGPPGTGKTLLARAVAGEAGVPFYSISGSDFVEMFVGVGASRVRDLFEQAKSNAPAIIFVDEIDAVGRHRGAGVGGGNDEREQTLNQLLVEMDGFDVKTNVILIAATNRPDVLDPALLRPGRFDRQIAVEAPDLDGRHQILQVHAAGKPMAPDVDLRALAKRAPGFTGADLANVLNEAALLTARSNAQLIDDRALDEAIDRVMAGPQKRSRVMKEHERKITAYHEGGHALVAAALRYTAPVTKVTILPRGRALGYTMVVPEDDKYSVTRNELLDQLAYAMGGRVAEEIVFHDPSTGASNDIEKATGTARKMVTQYGMSERVGAVKLGQGGGEPFLGRDMSHERNYSDHVAFVVDEEVRRLIDTAHDEAYAVLTENRDVLDRLALALLERETLNQREIAEVFADIRKREYRDVWLSKETRPVHDIPPVVSPKERAEAAARRNSNDEEEGHSSVIVDPEPGAPQLPGENPPVPGPGTPGAGPGGPTG</sequence>
<gene>
    <name evidence="11 15" type="primary">ftsH</name>
    <name evidence="15" type="ORF">AHIS1636_11860</name>
</gene>
<dbReference type="CDD" id="cd19501">
    <property type="entry name" value="RecA-like_FtsH"/>
    <property type="match status" value="1"/>
</dbReference>
<dbReference type="RefSeq" id="WP_264794889.1">
    <property type="nucleotide sequence ID" value="NZ_BRVS01000004.1"/>
</dbReference>
<dbReference type="SUPFAM" id="SSF140990">
    <property type="entry name" value="FtsH protease domain-like"/>
    <property type="match status" value="1"/>
</dbReference>
<keyword evidence="11" id="KW-0812">Transmembrane</keyword>
<dbReference type="NCBIfam" id="TIGR01241">
    <property type="entry name" value="FtsH_fam"/>
    <property type="match status" value="1"/>
</dbReference>
<feature type="compositionally biased region" description="Pro residues" evidence="13">
    <location>
        <begin position="663"/>
        <end position="679"/>
    </location>
</feature>
<dbReference type="InterPro" id="IPR000642">
    <property type="entry name" value="Peptidase_M41"/>
</dbReference>
<feature type="region of interest" description="Disordered" evidence="13">
    <location>
        <begin position="626"/>
        <end position="690"/>
    </location>
</feature>
<keyword evidence="6 11" id="KW-0378">Hydrolase</keyword>
<feature type="binding site" evidence="11">
    <location>
        <position position="505"/>
    </location>
    <ligand>
        <name>Zn(2+)</name>
        <dbReference type="ChEBI" id="CHEBI:29105"/>
        <note>catalytic</note>
    </ligand>
</feature>
<evidence type="ECO:0000256" key="5">
    <source>
        <dbReference type="ARBA" id="ARBA00022741"/>
    </source>
</evidence>
<evidence type="ECO:0000256" key="10">
    <source>
        <dbReference type="ARBA" id="ARBA00023136"/>
    </source>
</evidence>
<protein>
    <recommendedName>
        <fullName evidence="11">ATP-dependent zinc metalloprotease FtsH</fullName>
        <ecNumber evidence="11">3.4.24.-</ecNumber>
    </recommendedName>
</protein>
<comment type="similarity">
    <text evidence="11">In the central section; belongs to the AAA ATPase family.</text>
</comment>
<keyword evidence="16" id="KW-1185">Reference proteome</keyword>